<dbReference type="GO" id="GO:0005886">
    <property type="term" value="C:plasma membrane"/>
    <property type="evidence" value="ECO:0007669"/>
    <property type="project" value="UniProtKB-SubCell"/>
</dbReference>
<protein>
    <recommendedName>
        <fullName evidence="12">FAS1 domain-containing protein</fullName>
    </recommendedName>
</protein>
<dbReference type="InterPro" id="IPR045003">
    <property type="entry name" value="FLA_A"/>
</dbReference>
<feature type="domain" description="FAS1" evidence="12">
    <location>
        <begin position="40"/>
        <end position="185"/>
    </location>
</feature>
<evidence type="ECO:0000256" key="11">
    <source>
        <dbReference type="SAM" id="SignalP"/>
    </source>
</evidence>
<evidence type="ECO:0000313" key="13">
    <source>
        <dbReference type="EMBL" id="KAK3025389.1"/>
    </source>
</evidence>
<feature type="signal peptide" evidence="11">
    <location>
        <begin position="1"/>
        <end position="27"/>
    </location>
</feature>
<dbReference type="GO" id="GO:0098552">
    <property type="term" value="C:side of membrane"/>
    <property type="evidence" value="ECO:0007669"/>
    <property type="project" value="UniProtKB-KW"/>
</dbReference>
<evidence type="ECO:0000256" key="5">
    <source>
        <dbReference type="ARBA" id="ARBA00022729"/>
    </source>
</evidence>
<keyword evidence="3" id="KW-1003">Cell membrane</keyword>
<comment type="function">
    <text evidence="9">May be a cell surface adhesion protein.</text>
</comment>
<organism evidence="13 14">
    <name type="scientific">Escallonia herrerae</name>
    <dbReference type="NCBI Taxonomy" id="1293975"/>
    <lineage>
        <taxon>Eukaryota</taxon>
        <taxon>Viridiplantae</taxon>
        <taxon>Streptophyta</taxon>
        <taxon>Embryophyta</taxon>
        <taxon>Tracheophyta</taxon>
        <taxon>Spermatophyta</taxon>
        <taxon>Magnoliopsida</taxon>
        <taxon>eudicotyledons</taxon>
        <taxon>Gunneridae</taxon>
        <taxon>Pentapetalae</taxon>
        <taxon>asterids</taxon>
        <taxon>campanulids</taxon>
        <taxon>Escalloniales</taxon>
        <taxon>Escalloniaceae</taxon>
        <taxon>Escallonia</taxon>
    </lineage>
</organism>
<dbReference type="Proteomes" id="UP001188597">
    <property type="component" value="Unassembled WGS sequence"/>
</dbReference>
<dbReference type="SUPFAM" id="SSF82153">
    <property type="entry name" value="FAS1 domain"/>
    <property type="match status" value="1"/>
</dbReference>
<evidence type="ECO:0000256" key="7">
    <source>
        <dbReference type="ARBA" id="ARBA00023136"/>
    </source>
</evidence>
<sequence>MASYSFLSLILLSITQLLSLLSPQAQAQTPSAPAPAPSGPINITGILDKAGGYSTFIRLLTETQVVNQINNQANTSTEGMTVIAPTDNAFNNLPAGTLNKLTDNQQVQLVLNHVLPKYYSLTSLQTVSNPVRTQATGQEGGVFGLNFTGSQGNQVNVSCGAVETQIYNAVRPGFPLAVYQVDKVLIPQFLSATAPTAAPPAANTTGGGSNGTKTTDENPASPPNASGRMNVGLGLVGGLSLFCMGLLS</sequence>
<comment type="subcellular location">
    <subcellularLocation>
        <location evidence="1">Cell membrane</location>
        <topology evidence="1">Lipid-anchor</topology>
        <topology evidence="1">GPI-anchor</topology>
    </subcellularLocation>
</comment>
<evidence type="ECO:0000313" key="14">
    <source>
        <dbReference type="Proteomes" id="UP001188597"/>
    </source>
</evidence>
<evidence type="ECO:0000256" key="1">
    <source>
        <dbReference type="ARBA" id="ARBA00004609"/>
    </source>
</evidence>
<evidence type="ECO:0000256" key="4">
    <source>
        <dbReference type="ARBA" id="ARBA00022622"/>
    </source>
</evidence>
<evidence type="ECO:0000256" key="6">
    <source>
        <dbReference type="ARBA" id="ARBA00022974"/>
    </source>
</evidence>
<keyword evidence="14" id="KW-1185">Reference proteome</keyword>
<keyword evidence="4" id="KW-0449">Lipoprotein</keyword>
<dbReference type="EMBL" id="JAVXUP010000552">
    <property type="protein sequence ID" value="KAK3025389.1"/>
    <property type="molecule type" value="Genomic_DNA"/>
</dbReference>
<dbReference type="PROSITE" id="PS50213">
    <property type="entry name" value="FAS1"/>
    <property type="match status" value="1"/>
</dbReference>
<keyword evidence="8" id="KW-0325">Glycoprotein</keyword>
<accession>A0AA88WEG6</accession>
<dbReference type="InterPro" id="IPR000782">
    <property type="entry name" value="FAS1_domain"/>
</dbReference>
<evidence type="ECO:0000256" key="8">
    <source>
        <dbReference type="ARBA" id="ARBA00023180"/>
    </source>
</evidence>
<dbReference type="AlphaFoldDB" id="A0AA88WEG6"/>
<dbReference type="FunFam" id="2.30.180.10:FF:000006">
    <property type="entry name" value="Fasciclin-like arabinogalactan protein 11"/>
    <property type="match status" value="1"/>
</dbReference>
<keyword evidence="4" id="KW-0336">GPI-anchor</keyword>
<feature type="chain" id="PRO_5041694721" description="FAS1 domain-containing protein" evidence="11">
    <location>
        <begin position="28"/>
        <end position="248"/>
    </location>
</feature>
<evidence type="ECO:0000259" key="12">
    <source>
        <dbReference type="PROSITE" id="PS50213"/>
    </source>
</evidence>
<keyword evidence="6" id="KW-0654">Proteoglycan</keyword>
<evidence type="ECO:0000256" key="9">
    <source>
        <dbReference type="ARBA" id="ARBA00024686"/>
    </source>
</evidence>
<feature type="region of interest" description="Disordered" evidence="10">
    <location>
        <begin position="196"/>
        <end position="226"/>
    </location>
</feature>
<gene>
    <name evidence="13" type="ORF">RJ639_044644</name>
</gene>
<dbReference type="Pfam" id="PF02469">
    <property type="entry name" value="Fasciclin"/>
    <property type="match status" value="1"/>
</dbReference>
<evidence type="ECO:0000256" key="3">
    <source>
        <dbReference type="ARBA" id="ARBA00022475"/>
    </source>
</evidence>
<dbReference type="PANTHER" id="PTHR32077:SF54">
    <property type="entry name" value="FASCICLIN-LIKE ARABINOGALACTAN PROTEIN 13-RELATED"/>
    <property type="match status" value="1"/>
</dbReference>
<evidence type="ECO:0000256" key="10">
    <source>
        <dbReference type="SAM" id="MobiDB-lite"/>
    </source>
</evidence>
<keyword evidence="5 11" id="KW-0732">Signal</keyword>
<dbReference type="GO" id="GO:0009834">
    <property type="term" value="P:plant-type secondary cell wall biogenesis"/>
    <property type="evidence" value="ECO:0007669"/>
    <property type="project" value="UniProtKB-ARBA"/>
</dbReference>
<dbReference type="SMART" id="SM00554">
    <property type="entry name" value="FAS1"/>
    <property type="match status" value="1"/>
</dbReference>
<evidence type="ECO:0000256" key="2">
    <source>
        <dbReference type="ARBA" id="ARBA00007843"/>
    </source>
</evidence>
<name>A0AA88WEG6_9ASTE</name>
<dbReference type="InterPro" id="IPR036378">
    <property type="entry name" value="FAS1_dom_sf"/>
</dbReference>
<dbReference type="PANTHER" id="PTHR32077">
    <property type="entry name" value="FASCICLIN-LIKE ARABINOGALACTAN PROTEIN"/>
    <property type="match status" value="1"/>
</dbReference>
<comment type="caution">
    <text evidence="13">The sequence shown here is derived from an EMBL/GenBank/DDBJ whole genome shotgun (WGS) entry which is preliminary data.</text>
</comment>
<comment type="similarity">
    <text evidence="2">Belongs to the fasciclin-like AGP family.</text>
</comment>
<proteinExistence type="inferred from homology"/>
<keyword evidence="7" id="KW-0472">Membrane</keyword>
<reference evidence="13" key="1">
    <citation type="submission" date="2022-12" db="EMBL/GenBank/DDBJ databases">
        <title>Draft genome assemblies for two species of Escallonia (Escalloniales).</title>
        <authorList>
            <person name="Chanderbali A."/>
            <person name="Dervinis C."/>
            <person name="Anghel I."/>
            <person name="Soltis D."/>
            <person name="Soltis P."/>
            <person name="Zapata F."/>
        </authorList>
    </citation>
    <scope>NUCLEOTIDE SEQUENCE</scope>
    <source>
        <strain evidence="13">UCBG64.0493</strain>
        <tissue evidence="13">Leaf</tissue>
    </source>
</reference>
<dbReference type="Gene3D" id="2.30.180.10">
    <property type="entry name" value="FAS1 domain"/>
    <property type="match status" value="1"/>
</dbReference>